<dbReference type="SUPFAM" id="SSF75625">
    <property type="entry name" value="YebC-like"/>
    <property type="match status" value="1"/>
</dbReference>
<name>A0ABR3Y1A9_9PEZI</name>
<dbReference type="InterPro" id="IPR049083">
    <property type="entry name" value="TACO1_YebC_N"/>
</dbReference>
<organism evidence="4 5">
    <name type="scientific">Phialemonium thermophilum</name>
    <dbReference type="NCBI Taxonomy" id="223376"/>
    <lineage>
        <taxon>Eukaryota</taxon>
        <taxon>Fungi</taxon>
        <taxon>Dikarya</taxon>
        <taxon>Ascomycota</taxon>
        <taxon>Pezizomycotina</taxon>
        <taxon>Sordariomycetes</taxon>
        <taxon>Sordariomycetidae</taxon>
        <taxon>Cephalothecales</taxon>
        <taxon>Cephalothecaceae</taxon>
        <taxon>Phialemonium</taxon>
    </lineage>
</organism>
<dbReference type="EMBL" id="JAZHXJ010000019">
    <property type="protein sequence ID" value="KAL1882024.1"/>
    <property type="molecule type" value="Genomic_DNA"/>
</dbReference>
<dbReference type="Pfam" id="PF20772">
    <property type="entry name" value="TACO1_YebC_N"/>
    <property type="match status" value="1"/>
</dbReference>
<protein>
    <recommendedName>
        <fullName evidence="6">Transcriptional regulatory protein</fullName>
    </recommendedName>
</protein>
<comment type="caution">
    <text evidence="4">The sequence shown here is derived from an EMBL/GenBank/DDBJ whole genome shotgun (WGS) entry which is preliminary data.</text>
</comment>
<evidence type="ECO:0000313" key="5">
    <source>
        <dbReference type="Proteomes" id="UP001586593"/>
    </source>
</evidence>
<reference evidence="4 5" key="1">
    <citation type="journal article" date="2024" name="Commun. Biol.">
        <title>Comparative genomic analysis of thermophilic fungi reveals convergent evolutionary adaptations and gene losses.</title>
        <authorList>
            <person name="Steindorff A.S."/>
            <person name="Aguilar-Pontes M.V."/>
            <person name="Robinson A.J."/>
            <person name="Andreopoulos B."/>
            <person name="LaButti K."/>
            <person name="Kuo A."/>
            <person name="Mondo S."/>
            <person name="Riley R."/>
            <person name="Otillar R."/>
            <person name="Haridas S."/>
            <person name="Lipzen A."/>
            <person name="Grimwood J."/>
            <person name="Schmutz J."/>
            <person name="Clum A."/>
            <person name="Reid I.D."/>
            <person name="Moisan M.C."/>
            <person name="Butler G."/>
            <person name="Nguyen T.T.M."/>
            <person name="Dewar K."/>
            <person name="Conant G."/>
            <person name="Drula E."/>
            <person name="Henrissat B."/>
            <person name="Hansel C."/>
            <person name="Singer S."/>
            <person name="Hutchinson M.I."/>
            <person name="de Vries R.P."/>
            <person name="Natvig D.O."/>
            <person name="Powell A.J."/>
            <person name="Tsang A."/>
            <person name="Grigoriev I.V."/>
        </authorList>
    </citation>
    <scope>NUCLEOTIDE SEQUENCE [LARGE SCALE GENOMIC DNA]</scope>
    <source>
        <strain evidence="4 5">ATCC 24622</strain>
    </source>
</reference>
<dbReference type="InterPro" id="IPR026564">
    <property type="entry name" value="Transcrip_reg_TACO1-like_dom3"/>
</dbReference>
<dbReference type="HAMAP" id="MF_00693">
    <property type="entry name" value="Transcrip_reg_TACO1"/>
    <property type="match status" value="1"/>
</dbReference>
<comment type="similarity">
    <text evidence="1">Belongs to the TACO1 family.</text>
</comment>
<evidence type="ECO:0000259" key="3">
    <source>
        <dbReference type="Pfam" id="PF20772"/>
    </source>
</evidence>
<gene>
    <name evidence="4" type="ORF">VTK73DRAFT_3006</name>
</gene>
<dbReference type="Pfam" id="PF01709">
    <property type="entry name" value="Transcrip_reg"/>
    <property type="match status" value="1"/>
</dbReference>
<accession>A0ABR3Y1A9</accession>
<evidence type="ECO:0000313" key="4">
    <source>
        <dbReference type="EMBL" id="KAL1882024.1"/>
    </source>
</evidence>
<dbReference type="InterPro" id="IPR048300">
    <property type="entry name" value="TACO1_YebC-like_2nd/3rd_dom"/>
</dbReference>
<dbReference type="InterPro" id="IPR002876">
    <property type="entry name" value="Transcrip_reg_TACO1-like"/>
</dbReference>
<dbReference type="InterPro" id="IPR029072">
    <property type="entry name" value="YebC-like"/>
</dbReference>
<dbReference type="Gene3D" id="3.30.70.980">
    <property type="match status" value="2"/>
</dbReference>
<keyword evidence="5" id="KW-1185">Reference proteome</keyword>
<dbReference type="PANTHER" id="PTHR12532:SF0">
    <property type="entry name" value="TRANSLATIONAL ACTIVATOR OF CYTOCHROME C OXIDASE 1"/>
    <property type="match status" value="1"/>
</dbReference>
<feature type="domain" description="TACO1/YebC-like N-terminal" evidence="3">
    <location>
        <begin position="39"/>
        <end position="109"/>
    </location>
</feature>
<dbReference type="Gene3D" id="1.10.10.200">
    <property type="match status" value="1"/>
</dbReference>
<proteinExistence type="inferred from homology"/>
<evidence type="ECO:0000256" key="1">
    <source>
        <dbReference type="ARBA" id="ARBA00008724"/>
    </source>
</evidence>
<dbReference type="InterPro" id="IPR017856">
    <property type="entry name" value="Integrase-like_N"/>
</dbReference>
<feature type="domain" description="TACO1/YebC-like second and third" evidence="2">
    <location>
        <begin position="118"/>
        <end position="277"/>
    </location>
</feature>
<dbReference type="PANTHER" id="PTHR12532">
    <property type="entry name" value="TRANSLATIONAL ACTIVATOR OF CYTOCHROME C OXIDASE 1"/>
    <property type="match status" value="1"/>
</dbReference>
<evidence type="ECO:0008006" key="6">
    <source>
        <dbReference type="Google" id="ProtNLM"/>
    </source>
</evidence>
<evidence type="ECO:0000259" key="2">
    <source>
        <dbReference type="Pfam" id="PF01709"/>
    </source>
</evidence>
<sequence length="296" mass="32219">MATLGRGLRRHLRAPPVTICSQCSLRMFASSSVLLSGHNKWSKIRHDKAAADAKKNAVRNQFTKTITLYSRLYGPDPTQNPQLATTLAAAKKAGVPKAVIETAVARGQGRSTEGATLENVTFEAIFPPSVALIVEAETDNRLRLLQDLNLIVKKNKAMATASRFYFTRLGRVVFQKDEAGEVGVDQIMDTALEAGAEDLEDGEDGTIVAWTQPNQTTQVCEAVGGTFGLKVLSSDIIWSPNEDTKVKLDWGSELKSLAELLAKLQDNPDVQAVYSNISRGNMTDEEWASLADNIDV</sequence>
<dbReference type="Proteomes" id="UP001586593">
    <property type="component" value="Unassembled WGS sequence"/>
</dbReference>